<evidence type="ECO:0000256" key="1">
    <source>
        <dbReference type="SAM" id="MobiDB-lite"/>
    </source>
</evidence>
<dbReference type="Proteomes" id="UP000663852">
    <property type="component" value="Unassembled WGS sequence"/>
</dbReference>
<feature type="region of interest" description="Disordered" evidence="1">
    <location>
        <begin position="68"/>
        <end position="129"/>
    </location>
</feature>
<accession>A0A814WQ02</accession>
<organism evidence="2 4">
    <name type="scientific">Adineta ricciae</name>
    <name type="common">Rotifer</name>
    <dbReference type="NCBI Taxonomy" id="249248"/>
    <lineage>
        <taxon>Eukaryota</taxon>
        <taxon>Metazoa</taxon>
        <taxon>Spiralia</taxon>
        <taxon>Gnathifera</taxon>
        <taxon>Rotifera</taxon>
        <taxon>Eurotatoria</taxon>
        <taxon>Bdelloidea</taxon>
        <taxon>Adinetida</taxon>
        <taxon>Adinetidae</taxon>
        <taxon>Adineta</taxon>
    </lineage>
</organism>
<reference evidence="2" key="1">
    <citation type="submission" date="2021-02" db="EMBL/GenBank/DDBJ databases">
        <authorList>
            <person name="Nowell W R."/>
        </authorList>
    </citation>
    <scope>NUCLEOTIDE SEQUENCE</scope>
</reference>
<evidence type="ECO:0000313" key="4">
    <source>
        <dbReference type="Proteomes" id="UP000663828"/>
    </source>
</evidence>
<feature type="compositionally biased region" description="Polar residues" evidence="1">
    <location>
        <begin position="111"/>
        <end position="129"/>
    </location>
</feature>
<feature type="compositionally biased region" description="Basic residues" evidence="1">
    <location>
        <begin position="151"/>
        <end position="164"/>
    </location>
</feature>
<evidence type="ECO:0000313" key="2">
    <source>
        <dbReference type="EMBL" id="CAF1204095.1"/>
    </source>
</evidence>
<dbReference type="EMBL" id="CAJNOJ010000385">
    <property type="protein sequence ID" value="CAF1427479.1"/>
    <property type="molecule type" value="Genomic_DNA"/>
</dbReference>
<dbReference type="AlphaFoldDB" id="A0A814WQ02"/>
<feature type="region of interest" description="Disordered" evidence="1">
    <location>
        <begin position="143"/>
        <end position="164"/>
    </location>
</feature>
<feature type="region of interest" description="Disordered" evidence="1">
    <location>
        <begin position="181"/>
        <end position="202"/>
    </location>
</feature>
<dbReference type="EMBL" id="CAJNOR010001819">
    <property type="protein sequence ID" value="CAF1204095.1"/>
    <property type="molecule type" value="Genomic_DNA"/>
</dbReference>
<proteinExistence type="predicted"/>
<name>A0A814WQ02_ADIRI</name>
<keyword evidence="4" id="KW-1185">Reference proteome</keyword>
<comment type="caution">
    <text evidence="2">The sequence shown here is derived from an EMBL/GenBank/DDBJ whole genome shotgun (WGS) entry which is preliminary data.</text>
</comment>
<protein>
    <submittedName>
        <fullName evidence="2">Uncharacterized protein</fullName>
    </submittedName>
</protein>
<sequence length="244" mass="27417">MDVLELPHPVINFLRTMTKESCRYVLSWDIFGATDSVTLTLTWKLIDGESSLLTPKCSQEIQDFSTKSNHSILSSHRSRRDETPLIRASRGKSLEGNNPMADKQIAFSAQHHASSSERSSTINQQQNESEPIYANVCRIKYSTSPSSSSSLHKHLPTSIPHRKDRASVPIVGKLVSKFARPSYSAHSTNDNNGGEDDTDDPWVKRFDNLLERTPSDIIEHSPQKTIEPIIASGRVKFKKKPEYI</sequence>
<gene>
    <name evidence="3" type="ORF">EDS130_LOCUS37963</name>
    <name evidence="2" type="ORF">XAT740_LOCUS23843</name>
</gene>
<dbReference type="OrthoDB" id="10038179at2759"/>
<evidence type="ECO:0000313" key="3">
    <source>
        <dbReference type="EMBL" id="CAF1427479.1"/>
    </source>
</evidence>
<dbReference type="Proteomes" id="UP000663828">
    <property type="component" value="Unassembled WGS sequence"/>
</dbReference>